<evidence type="ECO:0008006" key="3">
    <source>
        <dbReference type="Google" id="ProtNLM"/>
    </source>
</evidence>
<dbReference type="Proteomes" id="UP000257109">
    <property type="component" value="Unassembled WGS sequence"/>
</dbReference>
<dbReference type="OrthoDB" id="1436114at2759"/>
<protein>
    <recommendedName>
        <fullName evidence="3">Copia protein</fullName>
    </recommendedName>
</protein>
<reference evidence="1" key="1">
    <citation type="submission" date="2018-05" db="EMBL/GenBank/DDBJ databases">
        <title>Draft genome of Mucuna pruriens seed.</title>
        <authorList>
            <person name="Nnadi N.E."/>
            <person name="Vos R."/>
            <person name="Hasami M.H."/>
            <person name="Devisetty U.K."/>
            <person name="Aguiy J.C."/>
        </authorList>
    </citation>
    <scope>NUCLEOTIDE SEQUENCE [LARGE SCALE GENOMIC DNA]</scope>
    <source>
        <strain evidence="1">JCA_2017</strain>
    </source>
</reference>
<sequence length="91" mass="10636">MILMRDTFRQLREKGSLSLKIYTNANYATINIAHNLVQHDRTKHIEIDMHFIKEKLVGSLIVTTHIPIRLQVAYIFTRGFFVLDLKILLAN</sequence>
<dbReference type="EMBL" id="QJKJ01007380">
    <property type="protein sequence ID" value="RDX83360.1"/>
    <property type="molecule type" value="Genomic_DNA"/>
</dbReference>
<comment type="caution">
    <text evidence="1">The sequence shown here is derived from an EMBL/GenBank/DDBJ whole genome shotgun (WGS) entry which is preliminary data.</text>
</comment>
<gene>
    <name evidence="1" type="ORF">CR513_35730</name>
</gene>
<organism evidence="1 2">
    <name type="scientific">Mucuna pruriens</name>
    <name type="common">Velvet bean</name>
    <name type="synonym">Dolichos pruriens</name>
    <dbReference type="NCBI Taxonomy" id="157652"/>
    <lineage>
        <taxon>Eukaryota</taxon>
        <taxon>Viridiplantae</taxon>
        <taxon>Streptophyta</taxon>
        <taxon>Embryophyta</taxon>
        <taxon>Tracheophyta</taxon>
        <taxon>Spermatophyta</taxon>
        <taxon>Magnoliopsida</taxon>
        <taxon>eudicotyledons</taxon>
        <taxon>Gunneridae</taxon>
        <taxon>Pentapetalae</taxon>
        <taxon>rosids</taxon>
        <taxon>fabids</taxon>
        <taxon>Fabales</taxon>
        <taxon>Fabaceae</taxon>
        <taxon>Papilionoideae</taxon>
        <taxon>50 kb inversion clade</taxon>
        <taxon>NPAAA clade</taxon>
        <taxon>indigoferoid/millettioid clade</taxon>
        <taxon>Phaseoleae</taxon>
        <taxon>Mucuna</taxon>
    </lineage>
</organism>
<proteinExistence type="predicted"/>
<evidence type="ECO:0000313" key="2">
    <source>
        <dbReference type="Proteomes" id="UP000257109"/>
    </source>
</evidence>
<dbReference type="AlphaFoldDB" id="A0A371FYP5"/>
<dbReference type="CDD" id="cd09272">
    <property type="entry name" value="RNase_HI_RT_Ty1"/>
    <property type="match status" value="1"/>
</dbReference>
<evidence type="ECO:0000313" key="1">
    <source>
        <dbReference type="EMBL" id="RDX83360.1"/>
    </source>
</evidence>
<name>A0A371FYP5_MUCPR</name>
<keyword evidence="2" id="KW-1185">Reference proteome</keyword>
<accession>A0A371FYP5</accession>
<feature type="non-terminal residue" evidence="1">
    <location>
        <position position="1"/>
    </location>
</feature>